<name>A0A4R1HAE4_9GAMM</name>
<organism evidence="2 3">
    <name type="scientific">Thiogranum longum</name>
    <dbReference type="NCBI Taxonomy" id="1537524"/>
    <lineage>
        <taxon>Bacteria</taxon>
        <taxon>Pseudomonadati</taxon>
        <taxon>Pseudomonadota</taxon>
        <taxon>Gammaproteobacteria</taxon>
        <taxon>Chromatiales</taxon>
        <taxon>Ectothiorhodospiraceae</taxon>
        <taxon>Thiogranum</taxon>
    </lineage>
</organism>
<proteinExistence type="predicted"/>
<reference evidence="2 3" key="1">
    <citation type="submission" date="2019-03" db="EMBL/GenBank/DDBJ databases">
        <title>Genomic Encyclopedia of Type Strains, Phase IV (KMG-IV): sequencing the most valuable type-strain genomes for metagenomic binning, comparative biology and taxonomic classification.</title>
        <authorList>
            <person name="Goeker M."/>
        </authorList>
    </citation>
    <scope>NUCLEOTIDE SEQUENCE [LARGE SCALE GENOMIC DNA]</scope>
    <source>
        <strain evidence="2 3">DSM 19610</strain>
    </source>
</reference>
<keyword evidence="1" id="KW-0732">Signal</keyword>
<sequence>MEKHKGCAVALPVVLWMGFVMPANAALVISEIFYDASGPDAGNVFVELFGSPGESLDGLVLEGVNGSNGSVYQSINLAGLVPSDGVFVIGDDNGGTTSVANADFIAAADFQNGPDSVVLRNGDTVLDAVGYGIFSATDFFAGEGASAPDPAAGFSIARLALALDSNDNSVDFSVFEFPTPGIVASVAAVPTPPALLLFSSGLIGLARLARGTRKSS</sequence>
<dbReference type="AlphaFoldDB" id="A0A4R1HAE4"/>
<dbReference type="OrthoDB" id="5801114at2"/>
<protein>
    <recommendedName>
        <fullName evidence="4">Secreted protein</fullName>
    </recommendedName>
</protein>
<gene>
    <name evidence="2" type="ORF">DFR30_0320</name>
</gene>
<evidence type="ECO:0000313" key="2">
    <source>
        <dbReference type="EMBL" id="TCK17100.1"/>
    </source>
</evidence>
<accession>A0A4R1HAE4</accession>
<evidence type="ECO:0008006" key="4">
    <source>
        <dbReference type="Google" id="ProtNLM"/>
    </source>
</evidence>
<dbReference type="Proteomes" id="UP000295707">
    <property type="component" value="Unassembled WGS sequence"/>
</dbReference>
<feature type="signal peptide" evidence="1">
    <location>
        <begin position="1"/>
        <end position="25"/>
    </location>
</feature>
<dbReference type="RefSeq" id="WP_132970997.1">
    <property type="nucleotide sequence ID" value="NZ_SMFX01000001.1"/>
</dbReference>
<evidence type="ECO:0000313" key="3">
    <source>
        <dbReference type="Proteomes" id="UP000295707"/>
    </source>
</evidence>
<comment type="caution">
    <text evidence="2">The sequence shown here is derived from an EMBL/GenBank/DDBJ whole genome shotgun (WGS) entry which is preliminary data.</text>
</comment>
<feature type="chain" id="PRO_5020986913" description="Secreted protein" evidence="1">
    <location>
        <begin position="26"/>
        <end position="216"/>
    </location>
</feature>
<dbReference type="EMBL" id="SMFX01000001">
    <property type="protein sequence ID" value="TCK17100.1"/>
    <property type="molecule type" value="Genomic_DNA"/>
</dbReference>
<evidence type="ECO:0000256" key="1">
    <source>
        <dbReference type="SAM" id="SignalP"/>
    </source>
</evidence>
<keyword evidence="3" id="KW-1185">Reference proteome</keyword>